<evidence type="ECO:0000313" key="2">
    <source>
        <dbReference type="Proteomes" id="UP000034224"/>
    </source>
</evidence>
<evidence type="ECO:0000313" key="1">
    <source>
        <dbReference type="EMBL" id="KKW15041.1"/>
    </source>
</evidence>
<accession>A0A0G1W8C1</accession>
<name>A0A0G1W8C1_9BACT</name>
<gene>
    <name evidence="1" type="ORF">UY55_C0002G0097</name>
</gene>
<dbReference type="AlphaFoldDB" id="A0A0G1W8C1"/>
<proteinExistence type="predicted"/>
<organism evidence="1 2">
    <name type="scientific">Candidatus Jorgensenbacteria bacterium GW2011_GWB1_50_10</name>
    <dbReference type="NCBI Taxonomy" id="1618665"/>
    <lineage>
        <taxon>Bacteria</taxon>
        <taxon>Candidatus Joergenseniibacteriota</taxon>
    </lineage>
</organism>
<dbReference type="Proteomes" id="UP000034224">
    <property type="component" value="Unassembled WGS sequence"/>
</dbReference>
<sequence length="112" mass="12025">MDTNSGGNIPSFSDESAAIAECFQANPNATDGERIIVILLEDKKHHSGGGSGYCGWLKGELEKLLALTRAQERERIASLISGMTLFPIDPGTLANLIRENKRVPSRGSIEGL</sequence>
<comment type="caution">
    <text evidence="1">The sequence shown here is derived from an EMBL/GenBank/DDBJ whole genome shotgun (WGS) entry which is preliminary data.</text>
</comment>
<reference evidence="1 2" key="1">
    <citation type="journal article" date="2015" name="Nature">
        <title>rRNA introns, odd ribosomes, and small enigmatic genomes across a large radiation of phyla.</title>
        <authorList>
            <person name="Brown C.T."/>
            <person name="Hug L.A."/>
            <person name="Thomas B.C."/>
            <person name="Sharon I."/>
            <person name="Castelle C.J."/>
            <person name="Singh A."/>
            <person name="Wilkins M.J."/>
            <person name="Williams K.H."/>
            <person name="Banfield J.F."/>
        </authorList>
    </citation>
    <scope>NUCLEOTIDE SEQUENCE [LARGE SCALE GENOMIC DNA]</scope>
</reference>
<dbReference type="EMBL" id="LCQK01000002">
    <property type="protein sequence ID" value="KKW15041.1"/>
    <property type="molecule type" value="Genomic_DNA"/>
</dbReference>
<dbReference type="STRING" id="1618665.UY55_C0002G0097"/>
<protein>
    <submittedName>
        <fullName evidence="1">Uncharacterized protein</fullName>
    </submittedName>
</protein>